<organism evidence="12 13">
    <name type="scientific">Undibacterium amnicola</name>
    <dbReference type="NCBI Taxonomy" id="1834038"/>
    <lineage>
        <taxon>Bacteria</taxon>
        <taxon>Pseudomonadati</taxon>
        <taxon>Pseudomonadota</taxon>
        <taxon>Betaproteobacteria</taxon>
        <taxon>Burkholderiales</taxon>
        <taxon>Oxalobacteraceae</taxon>
        <taxon>Undibacterium</taxon>
    </lineage>
</organism>
<dbReference type="Pfam" id="PF00999">
    <property type="entry name" value="Na_H_Exchanger"/>
    <property type="match status" value="1"/>
</dbReference>
<keyword evidence="2" id="KW-0813">Transport</keyword>
<feature type="transmembrane region" description="Helical" evidence="10">
    <location>
        <begin position="309"/>
        <end position="332"/>
    </location>
</feature>
<dbReference type="SUPFAM" id="SSF51735">
    <property type="entry name" value="NAD(P)-binding Rossmann-fold domains"/>
    <property type="match status" value="1"/>
</dbReference>
<dbReference type="Gene3D" id="3.40.50.720">
    <property type="entry name" value="NAD(P)-binding Rossmann-like Domain"/>
    <property type="match status" value="1"/>
</dbReference>
<keyword evidence="9 10" id="KW-0472">Membrane</keyword>
<keyword evidence="13" id="KW-1185">Reference proteome</keyword>
<dbReference type="RefSeq" id="WP_186891878.1">
    <property type="nucleotide sequence ID" value="NZ_JACOFU010000006.1"/>
</dbReference>
<evidence type="ECO:0000256" key="2">
    <source>
        <dbReference type="ARBA" id="ARBA00022448"/>
    </source>
</evidence>
<dbReference type="Gene3D" id="1.20.1530.20">
    <property type="match status" value="1"/>
</dbReference>
<feature type="transmembrane region" description="Helical" evidence="10">
    <location>
        <begin position="73"/>
        <end position="90"/>
    </location>
</feature>
<feature type="transmembrane region" description="Helical" evidence="10">
    <location>
        <begin position="344"/>
        <end position="368"/>
    </location>
</feature>
<dbReference type="EMBL" id="JACOFU010000006">
    <property type="protein sequence ID" value="MBC3832835.1"/>
    <property type="molecule type" value="Genomic_DNA"/>
</dbReference>
<keyword evidence="3" id="KW-0050">Antiport</keyword>
<evidence type="ECO:0000259" key="11">
    <source>
        <dbReference type="PROSITE" id="PS51201"/>
    </source>
</evidence>
<feature type="transmembrane region" description="Helical" evidence="10">
    <location>
        <begin position="284"/>
        <end position="302"/>
    </location>
</feature>
<evidence type="ECO:0000256" key="6">
    <source>
        <dbReference type="ARBA" id="ARBA00022958"/>
    </source>
</evidence>
<keyword evidence="7 10" id="KW-1133">Transmembrane helix</keyword>
<evidence type="ECO:0000313" key="13">
    <source>
        <dbReference type="Proteomes" id="UP000643610"/>
    </source>
</evidence>
<dbReference type="Pfam" id="PF02254">
    <property type="entry name" value="TrkA_N"/>
    <property type="match status" value="1"/>
</dbReference>
<keyword evidence="4" id="KW-0633">Potassium transport</keyword>
<feature type="transmembrane region" description="Helical" evidence="10">
    <location>
        <begin position="193"/>
        <end position="213"/>
    </location>
</feature>
<evidence type="ECO:0000256" key="5">
    <source>
        <dbReference type="ARBA" id="ARBA00022692"/>
    </source>
</evidence>
<feature type="transmembrane region" description="Helical" evidence="10">
    <location>
        <begin position="6"/>
        <end position="27"/>
    </location>
</feature>
<dbReference type="PANTHER" id="PTHR46157:SF4">
    <property type="entry name" value="K(+) EFFLUX ANTIPORTER 3, CHLOROPLASTIC"/>
    <property type="match status" value="1"/>
</dbReference>
<dbReference type="InterPro" id="IPR006153">
    <property type="entry name" value="Cation/H_exchanger_TM"/>
</dbReference>
<feature type="domain" description="RCK N-terminal" evidence="11">
    <location>
        <begin position="421"/>
        <end position="538"/>
    </location>
</feature>
<evidence type="ECO:0000256" key="9">
    <source>
        <dbReference type="ARBA" id="ARBA00023136"/>
    </source>
</evidence>
<comment type="caution">
    <text evidence="12">The sequence shown here is derived from an EMBL/GenBank/DDBJ whole genome shotgun (WGS) entry which is preliminary data.</text>
</comment>
<keyword evidence="6" id="KW-0630">Potassium</keyword>
<feature type="transmembrane region" description="Helical" evidence="10">
    <location>
        <begin position="163"/>
        <end position="181"/>
    </location>
</feature>
<keyword evidence="8" id="KW-0406">Ion transport</keyword>
<keyword evidence="5 10" id="KW-0812">Transmembrane</keyword>
<dbReference type="Proteomes" id="UP000643610">
    <property type="component" value="Unassembled WGS sequence"/>
</dbReference>
<evidence type="ECO:0000256" key="4">
    <source>
        <dbReference type="ARBA" id="ARBA00022538"/>
    </source>
</evidence>
<comment type="subcellular location">
    <subcellularLocation>
        <location evidence="1">Membrane</location>
        <topology evidence="1">Multi-pass membrane protein</topology>
    </subcellularLocation>
</comment>
<dbReference type="PANTHER" id="PTHR46157">
    <property type="entry name" value="K(+) EFFLUX ANTIPORTER 3, CHLOROPLASTIC"/>
    <property type="match status" value="1"/>
</dbReference>
<dbReference type="InterPro" id="IPR003148">
    <property type="entry name" value="RCK_N"/>
</dbReference>
<name>A0ABR6XTL1_9BURK</name>
<dbReference type="PROSITE" id="PS51201">
    <property type="entry name" value="RCK_N"/>
    <property type="match status" value="1"/>
</dbReference>
<reference evidence="12 13" key="1">
    <citation type="submission" date="2020-08" db="EMBL/GenBank/DDBJ databases">
        <title>Novel species isolated from subtropical streams in China.</title>
        <authorList>
            <person name="Lu H."/>
        </authorList>
    </citation>
    <scope>NUCLEOTIDE SEQUENCE [LARGE SCALE GENOMIC DNA]</scope>
    <source>
        <strain evidence="12 13">KCTC 52442</strain>
    </source>
</reference>
<evidence type="ECO:0000256" key="1">
    <source>
        <dbReference type="ARBA" id="ARBA00004141"/>
    </source>
</evidence>
<feature type="transmembrane region" description="Helical" evidence="10">
    <location>
        <begin position="102"/>
        <end position="124"/>
    </location>
</feature>
<evidence type="ECO:0000256" key="10">
    <source>
        <dbReference type="SAM" id="Phobius"/>
    </source>
</evidence>
<evidence type="ECO:0000256" key="7">
    <source>
        <dbReference type="ARBA" id="ARBA00022989"/>
    </source>
</evidence>
<evidence type="ECO:0000256" key="8">
    <source>
        <dbReference type="ARBA" id="ARBA00023065"/>
    </source>
</evidence>
<evidence type="ECO:0000256" key="3">
    <source>
        <dbReference type="ARBA" id="ARBA00022449"/>
    </source>
</evidence>
<gene>
    <name evidence="12" type="ORF">H8K33_15095</name>
</gene>
<protein>
    <submittedName>
        <fullName evidence="12">Cation:proton antiporter</fullName>
    </submittedName>
</protein>
<evidence type="ECO:0000313" key="12">
    <source>
        <dbReference type="EMBL" id="MBC3832835.1"/>
    </source>
</evidence>
<dbReference type="InterPro" id="IPR038770">
    <property type="entry name" value="Na+/solute_symporter_sf"/>
</dbReference>
<feature type="transmembrane region" description="Helical" evidence="10">
    <location>
        <begin position="234"/>
        <end position="264"/>
    </location>
</feature>
<feature type="transmembrane region" description="Helical" evidence="10">
    <location>
        <begin position="130"/>
        <end position="151"/>
    </location>
</feature>
<dbReference type="InterPro" id="IPR036291">
    <property type="entry name" value="NAD(P)-bd_dom_sf"/>
</dbReference>
<feature type="transmembrane region" description="Helical" evidence="10">
    <location>
        <begin position="375"/>
        <end position="397"/>
    </location>
</feature>
<accession>A0ABR6XTL1</accession>
<proteinExistence type="predicted"/>
<sequence>MEHQAGLPFLRETLLFLTLAGILIPLLQRFKINQVLGFLTIGVILGPFGLAHFSEQLPWLKVIAFSGDAEVQSLAELGVMFLMFLIGLELSAERLWSLRRWVFLGGSAQVILTALTIGSVAYWFGNRLEIALLLGLVFSLSSTAIVMQLLTQQRAMATPMGQASFSMLMLQDFAVVPLLILVDLLGQKTTDDLSVVVGITLLKSLGAVLLIFLAGRRVVAPVFRYFAQQRQPEVFMALTLLVTLGIAGATAAAGLSLALGAFLAGLLLAETEYRHEVEVTIEPFKGLLMGLFFMSVGMGINLGAFAQNYIWILSSVFGLVLIKTTVICLIMRKGSLSWGKSIEGGFLLSQGGEFAFVIIGVAATTSIFPRDLAQFMLLVVSISLLLTPFFAKAGHFLGQYVEKKFCSQQVHEQENLPDALSGHVVIAGFGRVGQLLADILEKQGVTYVAVEHDAHVVANLRKQGRKVFYGNASRPELLRKMHMQDAAALLITMDQPAAAMHAVLAARSEYPKLPIYVRSRDEIHALELRTAGATAVVPETLEAGLQLSFFALNALSIPEGEINHILDQERELRVSNQRPAR</sequence>
<feature type="transmembrane region" description="Helical" evidence="10">
    <location>
        <begin position="34"/>
        <end position="53"/>
    </location>
</feature>